<evidence type="ECO:0000313" key="3">
    <source>
        <dbReference type="Proteomes" id="UP000198892"/>
    </source>
</evidence>
<dbReference type="RefSeq" id="WP_093335860.1">
    <property type="nucleotide sequence ID" value="NZ_FOXD01000004.1"/>
</dbReference>
<dbReference type="SUPFAM" id="SSF52540">
    <property type="entry name" value="P-loop containing nucleoside triphosphate hydrolases"/>
    <property type="match status" value="1"/>
</dbReference>
<name>A0A1I5PS64_9BACI</name>
<feature type="domain" description="GIY-YIG" evidence="1">
    <location>
        <begin position="26"/>
        <end position="101"/>
    </location>
</feature>
<evidence type="ECO:0000259" key="1">
    <source>
        <dbReference type="PROSITE" id="PS50164"/>
    </source>
</evidence>
<dbReference type="Proteomes" id="UP000198892">
    <property type="component" value="Unassembled WGS sequence"/>
</dbReference>
<proteinExistence type="predicted"/>
<reference evidence="3" key="1">
    <citation type="submission" date="2016-10" db="EMBL/GenBank/DDBJ databases">
        <authorList>
            <person name="Varghese N."/>
            <person name="Submissions S."/>
        </authorList>
    </citation>
    <scope>NUCLEOTIDE SEQUENCE [LARGE SCALE GENOMIC DNA]</scope>
    <source>
        <strain evidence="3">S7</strain>
    </source>
</reference>
<dbReference type="InterPro" id="IPR027417">
    <property type="entry name" value="P-loop_NTPase"/>
</dbReference>
<dbReference type="PROSITE" id="PS50164">
    <property type="entry name" value="GIY_YIG"/>
    <property type="match status" value="1"/>
</dbReference>
<dbReference type="STRING" id="1884432.SAMN05518683_104214"/>
<sequence length="550" mass="64374">MNDLIFEARNFKLQDLKEIKSEFLHSYPMIYILYNENHKPAAYIGQTVQPIRRLQNHLRNSDRKKLGKSILIGHETFNQSATYNIESNLINYFIADNQYELQNVSQTSTSQTHNYYQKSFYNEEIFHEIWGKLKNEGLVKDTIDNLKNKDIFKLSPYKELSFQQLDIKQKIIDFCKQKSKEKDGNHVFIIEGDAGTGKSVLLSSLFNTIQDYSKDDSSDLHKTQNYFLVNHEEMLKTYKNIAGSLRNLKKKSFLKPTAFINSIEKVNSYADITLVDEAHLLLSKKDSYNNFHYENQLDEIIKRSKITIVIFDPSQVMKIKSYWNEQLLEQITENYNADKLKLTDQFRINASTETLNWIESFKNKKLQPIPKQKDESFDLKIFNDPKEFKNAIKKQNNSVGLSRIVSTFDYLHKKDDNTYYVDEEGINMPWNRTERNMTWAENPETIKEVGSIYTVQGFDLNYVGVILGPSISYDDVNDQLTIDPSQYKDTAAFTKRKDFSNHDNENIKENIILNSLNVLMKRGIHGLYIYATDPKLREKLFSLNVENHSK</sequence>
<dbReference type="Gene3D" id="3.40.50.300">
    <property type="entry name" value="P-loop containing nucleotide triphosphate hydrolases"/>
    <property type="match status" value="1"/>
</dbReference>
<dbReference type="EMBL" id="FOXD01000004">
    <property type="protein sequence ID" value="SFP36978.1"/>
    <property type="molecule type" value="Genomic_DNA"/>
</dbReference>
<dbReference type="CDD" id="cd10439">
    <property type="entry name" value="GIY-YIG_COG3410"/>
    <property type="match status" value="1"/>
</dbReference>
<dbReference type="InterPro" id="IPR018647">
    <property type="entry name" value="SLFN_3-like_DNA/RNA_helicase"/>
</dbReference>
<keyword evidence="3" id="KW-1185">Reference proteome</keyword>
<organism evidence="2 3">
    <name type="scientific">Salibacterium halotolerans</name>
    <dbReference type="NCBI Taxonomy" id="1884432"/>
    <lineage>
        <taxon>Bacteria</taxon>
        <taxon>Bacillati</taxon>
        <taxon>Bacillota</taxon>
        <taxon>Bacilli</taxon>
        <taxon>Bacillales</taxon>
        <taxon>Bacillaceae</taxon>
    </lineage>
</organism>
<accession>A0A1I5PS64</accession>
<gene>
    <name evidence="2" type="ORF">SAMN05518683_104214</name>
</gene>
<protein>
    <recommendedName>
        <fullName evidence="1">GIY-YIG domain-containing protein</fullName>
    </recommendedName>
</protein>
<dbReference type="AlphaFoldDB" id="A0A1I5PS64"/>
<dbReference type="OrthoDB" id="3193269at2"/>
<dbReference type="Pfam" id="PF09848">
    <property type="entry name" value="SLFN-g3_helicase"/>
    <property type="match status" value="1"/>
</dbReference>
<dbReference type="InterPro" id="IPR000305">
    <property type="entry name" value="GIY-YIG_endonuc"/>
</dbReference>
<evidence type="ECO:0000313" key="2">
    <source>
        <dbReference type="EMBL" id="SFP36978.1"/>
    </source>
</evidence>